<dbReference type="OrthoDB" id="1856981at2759"/>
<proteinExistence type="predicted"/>
<gene>
    <name evidence="1" type="ORF">CTI12_AA598410</name>
</gene>
<organism evidence="1 2">
    <name type="scientific">Artemisia annua</name>
    <name type="common">Sweet wormwood</name>
    <dbReference type="NCBI Taxonomy" id="35608"/>
    <lineage>
        <taxon>Eukaryota</taxon>
        <taxon>Viridiplantae</taxon>
        <taxon>Streptophyta</taxon>
        <taxon>Embryophyta</taxon>
        <taxon>Tracheophyta</taxon>
        <taxon>Spermatophyta</taxon>
        <taxon>Magnoliopsida</taxon>
        <taxon>eudicotyledons</taxon>
        <taxon>Gunneridae</taxon>
        <taxon>Pentapetalae</taxon>
        <taxon>asterids</taxon>
        <taxon>campanulids</taxon>
        <taxon>Asterales</taxon>
        <taxon>Asteraceae</taxon>
        <taxon>Asteroideae</taxon>
        <taxon>Anthemideae</taxon>
        <taxon>Artemisiinae</taxon>
        <taxon>Artemisia</taxon>
    </lineage>
</organism>
<dbReference type="AlphaFoldDB" id="A0A2U1KII2"/>
<protein>
    <submittedName>
        <fullName evidence="1">Mitochondrial fission ELM1-like protein</fullName>
    </submittedName>
</protein>
<evidence type="ECO:0000313" key="2">
    <source>
        <dbReference type="Proteomes" id="UP000245207"/>
    </source>
</evidence>
<dbReference type="STRING" id="35608.A0A2U1KII2"/>
<sequence length="169" mass="19448">MYDRSLQNGTDLARHLTMSLLNILPTCESIRISFSRRTPSRKPVYVIGAERCTWKFAYFQKCLQEREMDTLTRGGMMRDLGDGVLFNGLTSQMTETWIYPRPQDTMEAAAEHVIQALGIHKRTNILMIRHSDPYLSRFMDLQPKTRSCIQVVLSVRMKSGHFCVIVGIC</sequence>
<evidence type="ECO:0000313" key="1">
    <source>
        <dbReference type="EMBL" id="PWA36590.1"/>
    </source>
</evidence>
<comment type="caution">
    <text evidence="1">The sequence shown here is derived from an EMBL/GenBank/DDBJ whole genome shotgun (WGS) entry which is preliminary data.</text>
</comment>
<dbReference type="InterPro" id="IPR009367">
    <property type="entry name" value="Elm1-like"/>
</dbReference>
<accession>A0A2U1KII2</accession>
<reference evidence="1 2" key="1">
    <citation type="journal article" date="2018" name="Mol. Plant">
        <title>The genome of Artemisia annua provides insight into the evolution of Asteraceae family and artemisinin biosynthesis.</title>
        <authorList>
            <person name="Shen Q."/>
            <person name="Zhang L."/>
            <person name="Liao Z."/>
            <person name="Wang S."/>
            <person name="Yan T."/>
            <person name="Shi P."/>
            <person name="Liu M."/>
            <person name="Fu X."/>
            <person name="Pan Q."/>
            <person name="Wang Y."/>
            <person name="Lv Z."/>
            <person name="Lu X."/>
            <person name="Zhang F."/>
            <person name="Jiang W."/>
            <person name="Ma Y."/>
            <person name="Chen M."/>
            <person name="Hao X."/>
            <person name="Li L."/>
            <person name="Tang Y."/>
            <person name="Lv G."/>
            <person name="Zhou Y."/>
            <person name="Sun X."/>
            <person name="Brodelius P.E."/>
            <person name="Rose J.K.C."/>
            <person name="Tang K."/>
        </authorList>
    </citation>
    <scope>NUCLEOTIDE SEQUENCE [LARGE SCALE GENOMIC DNA]</scope>
    <source>
        <strain evidence="2">cv. Huhao1</strain>
        <tissue evidence="1">Leaf</tissue>
    </source>
</reference>
<dbReference type="EMBL" id="PKPP01017955">
    <property type="protein sequence ID" value="PWA36590.1"/>
    <property type="molecule type" value="Genomic_DNA"/>
</dbReference>
<dbReference type="PANTHER" id="PTHR33986">
    <property type="entry name" value="OS02G0535700 PROTEIN"/>
    <property type="match status" value="1"/>
</dbReference>
<dbReference type="PANTHER" id="PTHR33986:SF17">
    <property type="entry name" value="MITOCHONDRIAL FISSION PROTEIN ELM1"/>
    <property type="match status" value="1"/>
</dbReference>
<keyword evidence="2" id="KW-1185">Reference proteome</keyword>
<name>A0A2U1KII2_ARTAN</name>
<dbReference type="Proteomes" id="UP000245207">
    <property type="component" value="Unassembled WGS sequence"/>
</dbReference>
<dbReference type="GO" id="GO:0005741">
    <property type="term" value="C:mitochondrial outer membrane"/>
    <property type="evidence" value="ECO:0007669"/>
    <property type="project" value="TreeGrafter"/>
</dbReference>
<dbReference type="GO" id="GO:0000266">
    <property type="term" value="P:mitochondrial fission"/>
    <property type="evidence" value="ECO:0007669"/>
    <property type="project" value="TreeGrafter"/>
</dbReference>